<dbReference type="Proteomes" id="UP000002812">
    <property type="component" value="Unassembled WGS sequence"/>
</dbReference>
<comment type="caution">
    <text evidence="2">The sequence shown here is derived from an EMBL/GenBank/DDBJ whole genome shotgun (WGS) entry which is preliminary data.</text>
</comment>
<evidence type="ECO:0000256" key="1">
    <source>
        <dbReference type="SAM" id="MobiDB-lite"/>
    </source>
</evidence>
<reference evidence="3" key="2">
    <citation type="submission" date="2012-06" db="EMBL/GenBank/DDBJ databases">
        <title>Comparative genomic analyses of Aspergillus oryzae 3.042 and A. oryzae RIB40 for soy-sauce fermentation.</title>
        <authorList>
            <person name="Zhao G."/>
            <person name="Hou L."/>
            <person name="Wang C."/>
            <person name="Cao X."/>
        </authorList>
    </citation>
    <scope>NUCLEOTIDE SEQUENCE [LARGE SCALE GENOMIC DNA]</scope>
    <source>
        <strain evidence="3">3.042</strain>
    </source>
</reference>
<organism evidence="2 3">
    <name type="scientific">Aspergillus oryzae (strain 3.042)</name>
    <name type="common">Yellow koji mold</name>
    <dbReference type="NCBI Taxonomy" id="1160506"/>
    <lineage>
        <taxon>Eukaryota</taxon>
        <taxon>Fungi</taxon>
        <taxon>Dikarya</taxon>
        <taxon>Ascomycota</taxon>
        <taxon>Pezizomycotina</taxon>
        <taxon>Eurotiomycetes</taxon>
        <taxon>Eurotiomycetidae</taxon>
        <taxon>Eurotiales</taxon>
        <taxon>Aspergillaceae</taxon>
        <taxon>Aspergillus</taxon>
        <taxon>Aspergillus subgen. Circumdati</taxon>
    </lineage>
</organism>
<protein>
    <submittedName>
        <fullName evidence="2">C2H2 finger domain protein, putative</fullName>
    </submittedName>
</protein>
<dbReference type="AlphaFoldDB" id="I8A3Z3"/>
<proteinExistence type="predicted"/>
<dbReference type="OrthoDB" id="6077919at2759"/>
<feature type="compositionally biased region" description="Low complexity" evidence="1">
    <location>
        <begin position="54"/>
        <end position="65"/>
    </location>
</feature>
<feature type="compositionally biased region" description="Polar residues" evidence="1">
    <location>
        <begin position="23"/>
        <end position="53"/>
    </location>
</feature>
<sequence>MARGSAPGTETISTPHSPIHLSTVLNSPPNSSRTMPSTASTSRTQNNKASSRKTTNTMRRTNTQTEIPLPITYTPTTHRISKAKKGKRVHACEYPGCNKVRRLLQLNDSVPLTPHSDLHQSRT</sequence>
<dbReference type="EMBL" id="AKHY01000128">
    <property type="protein sequence ID" value="EIT79214.1"/>
    <property type="molecule type" value="Genomic_DNA"/>
</dbReference>
<accession>I8A3Z3</accession>
<reference evidence="2 3" key="1">
    <citation type="journal article" date="2012" name="Eukaryot. Cell">
        <title>Draft genome sequence of Aspergillus oryzae strain 3.042.</title>
        <authorList>
            <person name="Zhao G."/>
            <person name="Yao Y."/>
            <person name="Qi W."/>
            <person name="Wang C."/>
            <person name="Hou L."/>
            <person name="Zeng B."/>
            <person name="Cao X."/>
        </authorList>
    </citation>
    <scope>NUCLEOTIDE SEQUENCE [LARGE SCALE GENOMIC DNA]</scope>
    <source>
        <strain evidence="2 3">3.042</strain>
    </source>
</reference>
<feature type="region of interest" description="Disordered" evidence="1">
    <location>
        <begin position="1"/>
        <end position="87"/>
    </location>
</feature>
<gene>
    <name evidence="2" type="ORF">Ao3042_04359</name>
</gene>
<name>I8A3Z3_ASPO3</name>
<dbReference type="HOGENOM" id="CLU_2291111_0_0_1"/>
<evidence type="ECO:0000313" key="3">
    <source>
        <dbReference type="Proteomes" id="UP000002812"/>
    </source>
</evidence>
<evidence type="ECO:0000313" key="2">
    <source>
        <dbReference type="EMBL" id="EIT79214.1"/>
    </source>
</evidence>